<dbReference type="PANTHER" id="PTHR30537">
    <property type="entry name" value="HTH-TYPE TRANSCRIPTIONAL REGULATOR"/>
    <property type="match status" value="1"/>
</dbReference>
<dbReference type="PANTHER" id="PTHR30537:SF3">
    <property type="entry name" value="TRANSCRIPTIONAL REGULATORY PROTEIN"/>
    <property type="match status" value="1"/>
</dbReference>
<evidence type="ECO:0000259" key="5">
    <source>
        <dbReference type="PROSITE" id="PS50931"/>
    </source>
</evidence>
<dbReference type="GO" id="GO:0003700">
    <property type="term" value="F:DNA-binding transcription factor activity"/>
    <property type="evidence" value="ECO:0007669"/>
    <property type="project" value="InterPro"/>
</dbReference>
<dbReference type="InterPro" id="IPR036390">
    <property type="entry name" value="WH_DNA-bd_sf"/>
</dbReference>
<dbReference type="InterPro" id="IPR005119">
    <property type="entry name" value="LysR_subst-bd"/>
</dbReference>
<protein>
    <submittedName>
        <fullName evidence="6">LysR family transcriptional regulator</fullName>
    </submittedName>
</protein>
<dbReference type="Pfam" id="PF03466">
    <property type="entry name" value="LysR_substrate"/>
    <property type="match status" value="1"/>
</dbReference>
<gene>
    <name evidence="6" type="ORF">H7F16_00870</name>
</gene>
<evidence type="ECO:0000313" key="6">
    <source>
        <dbReference type="EMBL" id="MBC2834038.1"/>
    </source>
</evidence>
<evidence type="ECO:0000256" key="2">
    <source>
        <dbReference type="ARBA" id="ARBA00023015"/>
    </source>
</evidence>
<dbReference type="Pfam" id="PF00126">
    <property type="entry name" value="HTH_1"/>
    <property type="match status" value="1"/>
</dbReference>
<evidence type="ECO:0000256" key="1">
    <source>
        <dbReference type="ARBA" id="ARBA00009437"/>
    </source>
</evidence>
<keyword evidence="7" id="KW-1185">Reference proteome</keyword>
<organism evidence="6 7">
    <name type="scientific">Paragemmobacter straminiformis</name>
    <dbReference type="NCBI Taxonomy" id="2045119"/>
    <lineage>
        <taxon>Bacteria</taxon>
        <taxon>Pseudomonadati</taxon>
        <taxon>Pseudomonadota</taxon>
        <taxon>Alphaproteobacteria</taxon>
        <taxon>Rhodobacterales</taxon>
        <taxon>Paracoccaceae</taxon>
        <taxon>Paragemmobacter</taxon>
    </lineage>
</organism>
<comment type="similarity">
    <text evidence="1">Belongs to the LysR transcriptional regulatory family.</text>
</comment>
<dbReference type="SUPFAM" id="SSF53850">
    <property type="entry name" value="Periplasmic binding protein-like II"/>
    <property type="match status" value="1"/>
</dbReference>
<proteinExistence type="inferred from homology"/>
<dbReference type="RefSeq" id="WP_185795668.1">
    <property type="nucleotide sequence ID" value="NZ_JACLQD010000001.1"/>
</dbReference>
<keyword evidence="4" id="KW-0804">Transcription</keyword>
<evidence type="ECO:0000256" key="4">
    <source>
        <dbReference type="ARBA" id="ARBA00023163"/>
    </source>
</evidence>
<keyword evidence="2" id="KW-0805">Transcription regulation</keyword>
<dbReference type="Gene3D" id="3.40.190.290">
    <property type="match status" value="1"/>
</dbReference>
<dbReference type="GO" id="GO:0006351">
    <property type="term" value="P:DNA-templated transcription"/>
    <property type="evidence" value="ECO:0007669"/>
    <property type="project" value="TreeGrafter"/>
</dbReference>
<comment type="caution">
    <text evidence="6">The sequence shown here is derived from an EMBL/GenBank/DDBJ whole genome shotgun (WGS) entry which is preliminary data.</text>
</comment>
<evidence type="ECO:0000313" key="7">
    <source>
        <dbReference type="Proteomes" id="UP000555411"/>
    </source>
</evidence>
<dbReference type="GO" id="GO:0043565">
    <property type="term" value="F:sequence-specific DNA binding"/>
    <property type="evidence" value="ECO:0007669"/>
    <property type="project" value="TreeGrafter"/>
</dbReference>
<dbReference type="PROSITE" id="PS50931">
    <property type="entry name" value="HTH_LYSR"/>
    <property type="match status" value="1"/>
</dbReference>
<dbReference type="EMBL" id="JACLQD010000001">
    <property type="protein sequence ID" value="MBC2834038.1"/>
    <property type="molecule type" value="Genomic_DNA"/>
</dbReference>
<dbReference type="InterPro" id="IPR036388">
    <property type="entry name" value="WH-like_DNA-bd_sf"/>
</dbReference>
<evidence type="ECO:0000256" key="3">
    <source>
        <dbReference type="ARBA" id="ARBA00023125"/>
    </source>
</evidence>
<keyword evidence="3" id="KW-0238">DNA-binding</keyword>
<dbReference type="Gene3D" id="1.10.10.10">
    <property type="entry name" value="Winged helix-like DNA-binding domain superfamily/Winged helix DNA-binding domain"/>
    <property type="match status" value="1"/>
</dbReference>
<dbReference type="InterPro" id="IPR000847">
    <property type="entry name" value="LysR_HTH_N"/>
</dbReference>
<dbReference type="SUPFAM" id="SSF46785">
    <property type="entry name" value="Winged helix' DNA-binding domain"/>
    <property type="match status" value="1"/>
</dbReference>
<accession>A0A842I513</accession>
<dbReference type="Proteomes" id="UP000555411">
    <property type="component" value="Unassembled WGS sequence"/>
</dbReference>
<sequence>MEATDWHIFLAVARQGSTLAASRVLSVSQSTVSRRIDALERAIAVELFERRPSGYVLTPAGEHLVPRAEAIVLATAEALSAARQFRRGLTGQVRITAPVAFGQTFMSAAIRDFRQTCPDISVELFATEEKLDLLAGEADVALRTGPRPDLPGLVARRVLIEAWSIYCSQGYAAANDVPRSASDLARHPVISLSAGFRNSPLALWMDQAVPEEAIVLRYHDVPGLLSGLRNGLGVGLMSDTVAAASGLVRCFVPPVTETTPLWIVTTERLRHEPRIRAFVDFLAGYMTQGRYRLGADARSTP</sequence>
<dbReference type="InterPro" id="IPR058163">
    <property type="entry name" value="LysR-type_TF_proteobact-type"/>
</dbReference>
<name>A0A842I513_9RHOB</name>
<dbReference type="AlphaFoldDB" id="A0A842I513"/>
<feature type="domain" description="HTH lysR-type" evidence="5">
    <location>
        <begin position="1"/>
        <end position="58"/>
    </location>
</feature>
<reference evidence="6 7" key="1">
    <citation type="journal article" date="2017" name="Int. J. Syst. Evol. Microbiol.">
        <title>Gemmobacter straminiformis sp. nov., isolated from an artificial fountain.</title>
        <authorList>
            <person name="Kang J.Y."/>
            <person name="Kim M.J."/>
            <person name="Chun J."/>
            <person name="Son K.P."/>
            <person name="Jahng K.Y."/>
        </authorList>
    </citation>
    <scope>NUCLEOTIDE SEQUENCE [LARGE SCALE GENOMIC DNA]</scope>
    <source>
        <strain evidence="6 7">CAM-8</strain>
    </source>
</reference>